<sequence>MLCAHGADCTSEDLLTLWNEKHIELCFSLPDHIACENVPAPGTGREVLLSVSPVSFHVFWESVDYGLPSDDYAILSVKRYGSKDNYTERKLHVSMKPEYSVCDDNGQWLCAILSLTYGLDGLCIPGKELEKLFHFLTDPEGDEVLAEGKPVSAKTINYLAVTLKSFIYIHYGADVAENLRKHLEDPTSLIRTDFANKEIKAPGGKALAGHLKDILIEILPAIERTDVESGCDNR</sequence>
<dbReference type="AlphaFoldDB" id="A0A1I5A986"/>
<evidence type="ECO:0000313" key="1">
    <source>
        <dbReference type="EMBL" id="SFN58709.1"/>
    </source>
</evidence>
<accession>A0A1I5A986</accession>
<keyword evidence="2" id="KW-1185">Reference proteome</keyword>
<reference evidence="2" key="1">
    <citation type="submission" date="2016-10" db="EMBL/GenBank/DDBJ databases">
        <authorList>
            <person name="Varghese N."/>
            <person name="Submissions S."/>
        </authorList>
    </citation>
    <scope>NUCLEOTIDE SEQUENCE [LARGE SCALE GENOMIC DNA]</scope>
    <source>
        <strain evidence="2">N6PO6</strain>
    </source>
</reference>
<gene>
    <name evidence="1" type="ORF">SAMN05216516_11136</name>
</gene>
<organism evidence="1 2">
    <name type="scientific">Izhakiella capsodis</name>
    <dbReference type="NCBI Taxonomy" id="1367852"/>
    <lineage>
        <taxon>Bacteria</taxon>
        <taxon>Pseudomonadati</taxon>
        <taxon>Pseudomonadota</taxon>
        <taxon>Gammaproteobacteria</taxon>
        <taxon>Enterobacterales</taxon>
        <taxon>Erwiniaceae</taxon>
        <taxon>Izhakiella</taxon>
    </lineage>
</organism>
<name>A0A1I5A986_9GAMM</name>
<evidence type="ECO:0000313" key="2">
    <source>
        <dbReference type="Proteomes" id="UP000242222"/>
    </source>
</evidence>
<proteinExistence type="predicted"/>
<dbReference type="Proteomes" id="UP000242222">
    <property type="component" value="Unassembled WGS sequence"/>
</dbReference>
<protein>
    <submittedName>
        <fullName evidence="1">Uncharacterized protein</fullName>
    </submittedName>
</protein>
<dbReference type="STRING" id="1367852.SAMN05216516_11136"/>
<dbReference type="EMBL" id="FOVC01000011">
    <property type="protein sequence ID" value="SFN58709.1"/>
    <property type="molecule type" value="Genomic_DNA"/>
</dbReference>